<organism evidence="1 2">
    <name type="scientific">Limosilactobacillus ingluviei</name>
    <dbReference type="NCBI Taxonomy" id="148604"/>
    <lineage>
        <taxon>Bacteria</taxon>
        <taxon>Bacillati</taxon>
        <taxon>Bacillota</taxon>
        <taxon>Bacilli</taxon>
        <taxon>Lactobacillales</taxon>
        <taxon>Lactobacillaceae</taxon>
        <taxon>Limosilactobacillus</taxon>
    </lineage>
</organism>
<keyword evidence="2" id="KW-1185">Reference proteome</keyword>
<dbReference type="AlphaFoldDB" id="A0A0R2H1Q0"/>
<dbReference type="PATRIC" id="fig|148604.4.peg.1524"/>
<evidence type="ECO:0000313" key="1">
    <source>
        <dbReference type="EMBL" id="KRN43658.1"/>
    </source>
</evidence>
<sequence length="63" mass="7690">MIRRNFIQFSKVYQFVVSNQRLDDYIITFKLVSRTFFEEALFAEAQRQLLYITKNSNLCQQQF</sequence>
<proteinExistence type="predicted"/>
<accession>A0A0R2H1Q0</accession>
<name>A0A0R2H1Q0_9LACO</name>
<gene>
    <name evidence="1" type="ORF">IV41_GL001485</name>
</gene>
<reference evidence="1 2" key="1">
    <citation type="journal article" date="2015" name="Genome Announc.">
        <title>Expanding the biotechnology potential of lactobacilli through comparative genomics of 213 strains and associated genera.</title>
        <authorList>
            <person name="Sun Z."/>
            <person name="Harris H.M."/>
            <person name="McCann A."/>
            <person name="Guo C."/>
            <person name="Argimon S."/>
            <person name="Zhang W."/>
            <person name="Yang X."/>
            <person name="Jeffery I.B."/>
            <person name="Cooney J.C."/>
            <person name="Kagawa T.F."/>
            <person name="Liu W."/>
            <person name="Song Y."/>
            <person name="Salvetti E."/>
            <person name="Wrobel A."/>
            <person name="Rasinkangas P."/>
            <person name="Parkhill J."/>
            <person name="Rea M.C."/>
            <person name="O'Sullivan O."/>
            <person name="Ritari J."/>
            <person name="Douillard F.P."/>
            <person name="Paul Ross R."/>
            <person name="Yang R."/>
            <person name="Briner A.E."/>
            <person name="Felis G.E."/>
            <person name="de Vos W.M."/>
            <person name="Barrangou R."/>
            <person name="Klaenhammer T.R."/>
            <person name="Caufield P.W."/>
            <person name="Cui Y."/>
            <person name="Zhang H."/>
            <person name="O'Toole P.W."/>
        </authorList>
    </citation>
    <scope>NUCLEOTIDE SEQUENCE [LARGE SCALE GENOMIC DNA]</scope>
    <source>
        <strain evidence="1 2">DSM 14792</strain>
    </source>
</reference>
<protein>
    <submittedName>
        <fullName evidence="1">Uncharacterized protein</fullName>
    </submittedName>
</protein>
<dbReference type="Proteomes" id="UP000051639">
    <property type="component" value="Unassembled WGS sequence"/>
</dbReference>
<comment type="caution">
    <text evidence="1">The sequence shown here is derived from an EMBL/GenBank/DDBJ whole genome shotgun (WGS) entry which is preliminary data.</text>
</comment>
<dbReference type="EMBL" id="JQBA01000043">
    <property type="protein sequence ID" value="KRN43658.1"/>
    <property type="molecule type" value="Genomic_DNA"/>
</dbReference>
<evidence type="ECO:0000313" key="2">
    <source>
        <dbReference type="Proteomes" id="UP000051639"/>
    </source>
</evidence>